<evidence type="ECO:0000259" key="7">
    <source>
        <dbReference type="PROSITE" id="PS50112"/>
    </source>
</evidence>
<feature type="region of interest" description="Disordered" evidence="6">
    <location>
        <begin position="738"/>
        <end position="761"/>
    </location>
</feature>
<dbReference type="SMART" id="SM00091">
    <property type="entry name" value="PAS"/>
    <property type="match status" value="2"/>
</dbReference>
<dbReference type="Pfam" id="PF14598">
    <property type="entry name" value="PAS_11"/>
    <property type="match status" value="1"/>
</dbReference>
<dbReference type="GO" id="GO:0005634">
    <property type="term" value="C:nucleus"/>
    <property type="evidence" value="ECO:0007669"/>
    <property type="project" value="UniProtKB-SubCell"/>
</dbReference>
<feature type="region of interest" description="Disordered" evidence="6">
    <location>
        <begin position="1"/>
        <end position="54"/>
    </location>
</feature>
<evidence type="ECO:0000256" key="1">
    <source>
        <dbReference type="ARBA" id="ARBA00004123"/>
    </source>
</evidence>
<feature type="compositionally biased region" description="Low complexity" evidence="6">
    <location>
        <begin position="265"/>
        <end position="290"/>
    </location>
</feature>
<evidence type="ECO:0000313" key="9">
    <source>
        <dbReference type="Proteomes" id="UP001318040"/>
    </source>
</evidence>
<feature type="compositionally biased region" description="Gly residues" evidence="6">
    <location>
        <begin position="738"/>
        <end position="747"/>
    </location>
</feature>
<dbReference type="CDD" id="cd19697">
    <property type="entry name" value="bHLH-PAS_NPAS4_PASD10"/>
    <property type="match status" value="1"/>
</dbReference>
<evidence type="ECO:0000256" key="6">
    <source>
        <dbReference type="SAM" id="MobiDB-lite"/>
    </source>
</evidence>
<dbReference type="CDD" id="cd00130">
    <property type="entry name" value="PAS"/>
    <property type="match status" value="2"/>
</dbReference>
<keyword evidence="3" id="KW-0238">DNA-binding</keyword>
<name>A0AAJ7T5C0_PETMA</name>
<comment type="subcellular location">
    <subcellularLocation>
        <location evidence="1">Nucleus</location>
    </subcellularLocation>
</comment>
<dbReference type="PROSITE" id="PS50112">
    <property type="entry name" value="PAS"/>
    <property type="match status" value="1"/>
</dbReference>
<feature type="region of interest" description="Disordered" evidence="6">
    <location>
        <begin position="584"/>
        <end position="603"/>
    </location>
</feature>
<dbReference type="AlphaFoldDB" id="A0AAJ7T5C0"/>
<dbReference type="PANTHER" id="PTHR23043:SF39">
    <property type="entry name" value="DYSFUSION, ISOFORM D"/>
    <property type="match status" value="1"/>
</dbReference>
<gene>
    <name evidence="10" type="primary">NPAS4</name>
</gene>
<keyword evidence="5" id="KW-0539">Nucleus</keyword>
<reference evidence="10" key="1">
    <citation type="submission" date="2025-08" db="UniProtKB">
        <authorList>
            <consortium name="RefSeq"/>
        </authorList>
    </citation>
    <scope>IDENTIFICATION</scope>
    <source>
        <tissue evidence="10">Sperm</tissue>
    </source>
</reference>
<evidence type="ECO:0000256" key="3">
    <source>
        <dbReference type="ARBA" id="ARBA00023125"/>
    </source>
</evidence>
<accession>A0AAJ7T5C0</accession>
<sequence length="886" mass="94543">MARSPPGALTVPTAIQAQPGGGNSPPQSEPPPVRHHHHQQQQQQPRSTKGASKARRDLINAEIRRIRELLPLSDADKARLSYLHVMALACVYTRRGLAFPAGWSGEGARRVGGDGEDSAWGAVAPGWSHSLPGFVLVMTREARLIYLSDNVSDVLGYSMVDLVAQGDSFYDIVDEEDRAQVQAKLQGHGECTEVSFVCRVSTARALRRQGSNRALAVRSRSAPAPPGCAWQQQQRRQLLWLLCCPAEDVNAAGSQLRSRLAAAAASSSSSSSSSPHGHQQQQLLQPQPQQRWQENGFASSHSRDMRWISAERSVVYHLEYEAQELVGKSWYQLLHPEDVAHATSQHSILVQSRDSCEARMIVRLQRKSGDCSWVLVTAQLQDDVIFCDNLMISEAEATNLRGAVGLAPRPVALGPFHGGFGPSADALEEPPIGPAGVDVAAPLMEPLADTLADTLVDALVDTLVDTLSETLSETLAETMAEPLSVRLTGHQVETSSIVSTAASLLLVPSPVPHQTAAPCTATAAAPSSSSSSPPDVAEILRTLEVGLPGCRKRKRSEDIANPARHHPEMGLYCPPQPLRKIRPQLHHQHHHHQQQQQHQFQTPVWSERMLASAKHQPESSPGGLQCTPPYTPEKASTFLFNPCDVAARQQSFVPPSPSPGVYDQLPPTPDSPLTSAVASCRSLPPISTFGGGRRAPGAPHATRGPHAYSEAEREHINVLARQISTLAETFDSYMRAAGGGGGGGGRGTQRQEGEELKASHTRLFLSGRSSSLPETRSGWRETQTDCSGELAGVGIGSGGGGGGGSAPPSLLLPPPPPCKRWRSLDFSIVPELEEGPSSSSVDREVVFDALLKDIVDLQENEAAAVEEEGVAGIMSAGGGGGGGGGE</sequence>
<dbReference type="InterPro" id="IPR056192">
    <property type="entry name" value="bHLH_NPAS4"/>
</dbReference>
<dbReference type="RefSeq" id="XP_032811603.1">
    <property type="nucleotide sequence ID" value="XM_032955712.1"/>
</dbReference>
<evidence type="ECO:0000313" key="10">
    <source>
        <dbReference type="RefSeq" id="XP_032811603.1"/>
    </source>
</evidence>
<dbReference type="PANTHER" id="PTHR23043">
    <property type="entry name" value="HYPOXIA-INDUCIBLE FACTOR 1 ALPHA"/>
    <property type="match status" value="1"/>
</dbReference>
<evidence type="ECO:0000256" key="5">
    <source>
        <dbReference type="ARBA" id="ARBA00023242"/>
    </source>
</evidence>
<evidence type="ECO:0000256" key="4">
    <source>
        <dbReference type="ARBA" id="ARBA00023163"/>
    </source>
</evidence>
<dbReference type="InterPro" id="IPR011598">
    <property type="entry name" value="bHLH_dom"/>
</dbReference>
<evidence type="ECO:0000256" key="2">
    <source>
        <dbReference type="ARBA" id="ARBA00023015"/>
    </source>
</evidence>
<keyword evidence="2" id="KW-0805">Transcription regulation</keyword>
<dbReference type="Proteomes" id="UP001318040">
    <property type="component" value="Chromosome 17"/>
</dbReference>
<keyword evidence="9" id="KW-1185">Reference proteome</keyword>
<dbReference type="GO" id="GO:0046983">
    <property type="term" value="F:protein dimerization activity"/>
    <property type="evidence" value="ECO:0007669"/>
    <property type="project" value="InterPro"/>
</dbReference>
<feature type="domain" description="PAS" evidence="7">
    <location>
        <begin position="129"/>
        <end position="186"/>
    </location>
</feature>
<feature type="compositionally biased region" description="Basic and acidic residues" evidence="6">
    <location>
        <begin position="749"/>
        <end position="758"/>
    </location>
</feature>
<dbReference type="InterPro" id="IPR000014">
    <property type="entry name" value="PAS"/>
</dbReference>
<proteinExistence type="predicted"/>
<feature type="non-terminal residue" evidence="10">
    <location>
        <position position="886"/>
    </location>
</feature>
<dbReference type="GO" id="GO:0000981">
    <property type="term" value="F:DNA-binding transcription factor activity, RNA polymerase II-specific"/>
    <property type="evidence" value="ECO:0007669"/>
    <property type="project" value="TreeGrafter"/>
</dbReference>
<dbReference type="SUPFAM" id="SSF55785">
    <property type="entry name" value="PYP-like sensor domain (PAS domain)"/>
    <property type="match status" value="2"/>
</dbReference>
<dbReference type="KEGG" id="pmrn:116943133"/>
<dbReference type="GO" id="GO:0000977">
    <property type="term" value="F:RNA polymerase II transcription regulatory region sequence-specific DNA binding"/>
    <property type="evidence" value="ECO:0007669"/>
    <property type="project" value="TreeGrafter"/>
</dbReference>
<feature type="domain" description="BHLH" evidence="8">
    <location>
        <begin position="43"/>
        <end position="96"/>
    </location>
</feature>
<dbReference type="Gene3D" id="3.30.450.20">
    <property type="entry name" value="PAS domain"/>
    <property type="match status" value="2"/>
</dbReference>
<dbReference type="Pfam" id="PF23183">
    <property type="entry name" value="bHLH_NPAS4"/>
    <property type="match status" value="1"/>
</dbReference>
<dbReference type="CTD" id="266743"/>
<protein>
    <submittedName>
        <fullName evidence="10">Neuronal PAS domain-containing protein 4</fullName>
    </submittedName>
</protein>
<feature type="region of interest" description="Disordered" evidence="6">
    <location>
        <begin position="609"/>
        <end position="630"/>
    </location>
</feature>
<evidence type="ECO:0000259" key="8">
    <source>
        <dbReference type="PROSITE" id="PS50888"/>
    </source>
</evidence>
<feature type="compositionally biased region" description="Basic residues" evidence="6">
    <location>
        <begin position="584"/>
        <end position="593"/>
    </location>
</feature>
<organism evidence="9 10">
    <name type="scientific">Petromyzon marinus</name>
    <name type="common">Sea lamprey</name>
    <dbReference type="NCBI Taxonomy" id="7757"/>
    <lineage>
        <taxon>Eukaryota</taxon>
        <taxon>Metazoa</taxon>
        <taxon>Chordata</taxon>
        <taxon>Craniata</taxon>
        <taxon>Vertebrata</taxon>
        <taxon>Cyclostomata</taxon>
        <taxon>Hyperoartia</taxon>
        <taxon>Petromyzontiformes</taxon>
        <taxon>Petromyzontidae</taxon>
        <taxon>Petromyzon</taxon>
    </lineage>
</organism>
<feature type="region of interest" description="Disordered" evidence="6">
    <location>
        <begin position="265"/>
        <end position="296"/>
    </location>
</feature>
<dbReference type="InterPro" id="IPR035965">
    <property type="entry name" value="PAS-like_dom_sf"/>
</dbReference>
<keyword evidence="4" id="KW-0804">Transcription</keyword>
<dbReference type="PROSITE" id="PS50888">
    <property type="entry name" value="BHLH"/>
    <property type="match status" value="1"/>
</dbReference>